<gene>
    <name evidence="1" type="ORF">F2Q68_00040031</name>
</gene>
<reference evidence="1" key="1">
    <citation type="submission" date="2019-12" db="EMBL/GenBank/DDBJ databases">
        <title>Genome sequencing and annotation of Brassica cretica.</title>
        <authorList>
            <person name="Studholme D.J."/>
            <person name="Sarris P.F."/>
        </authorList>
    </citation>
    <scope>NUCLEOTIDE SEQUENCE</scope>
    <source>
        <strain evidence="1">PFS-001/15</strain>
        <tissue evidence="1">Leaf</tissue>
    </source>
</reference>
<dbReference type="AlphaFoldDB" id="A0A8S9MIZ1"/>
<name>A0A8S9MIZ1_BRACR</name>
<organism evidence="1 2">
    <name type="scientific">Brassica cretica</name>
    <name type="common">Mustard</name>
    <dbReference type="NCBI Taxonomy" id="69181"/>
    <lineage>
        <taxon>Eukaryota</taxon>
        <taxon>Viridiplantae</taxon>
        <taxon>Streptophyta</taxon>
        <taxon>Embryophyta</taxon>
        <taxon>Tracheophyta</taxon>
        <taxon>Spermatophyta</taxon>
        <taxon>Magnoliopsida</taxon>
        <taxon>eudicotyledons</taxon>
        <taxon>Gunneridae</taxon>
        <taxon>Pentapetalae</taxon>
        <taxon>rosids</taxon>
        <taxon>malvids</taxon>
        <taxon>Brassicales</taxon>
        <taxon>Brassicaceae</taxon>
        <taxon>Brassiceae</taxon>
        <taxon>Brassica</taxon>
    </lineage>
</organism>
<comment type="caution">
    <text evidence="1">The sequence shown here is derived from an EMBL/GenBank/DDBJ whole genome shotgun (WGS) entry which is preliminary data.</text>
</comment>
<protein>
    <submittedName>
        <fullName evidence="1">Uncharacterized protein</fullName>
    </submittedName>
</protein>
<evidence type="ECO:0000313" key="2">
    <source>
        <dbReference type="Proteomes" id="UP000712281"/>
    </source>
</evidence>
<evidence type="ECO:0000313" key="1">
    <source>
        <dbReference type="EMBL" id="KAF2619960.1"/>
    </source>
</evidence>
<dbReference type="EMBL" id="QGKW02000007">
    <property type="protein sequence ID" value="KAF2619960.1"/>
    <property type="molecule type" value="Genomic_DNA"/>
</dbReference>
<proteinExistence type="predicted"/>
<sequence length="74" mass="8371">MSSSDSTVMSWKVHLPPTSDWVSADYSTDRRWRTNLVPTDAITVTSWQHSGSHIRQDITHSIDARTDSINTVMP</sequence>
<accession>A0A8S9MIZ1</accession>
<dbReference type="Proteomes" id="UP000712281">
    <property type="component" value="Unassembled WGS sequence"/>
</dbReference>